<sequence>MVFNKYHYASSHVSVGVGGCSGGASLSAIDEFKFIQEQQQQQKQSHSQRLRDEPQLKLIDQFLSLQKASGEISLDMDLEMYELVGNSLQENPSDQPPPKTSYPTSPQAIPQPVPHPLRRRNNQNGREETDEVVRCTSNDAFKRSSNSSFQRNSNSGFFRTKNMKSRLMDPPADTKSGRVPTTSGQIRSGFIEDDIPDKYKTSKFFSPIVILQWASLIIIMTAFIGSLTIHELSKRRLWALPPWKWELIIFVLICGRLVSGWGIRILVFFIERNCILRKRVLYFVYGLRKAVQNCLWLDVVLLAWHYLFEKKVITREEVIPVFVTKFLILLLVGTLLWLLKTLLVKVLASSFHVSTYFDRIQESLFTQYVIETFSGPPMIEIQRNQEEEEQVMAEVEHLQNAGCTMPPPQG</sequence>
<evidence type="ECO:0000256" key="4">
    <source>
        <dbReference type="SAM" id="Phobius"/>
    </source>
</evidence>
<feature type="region of interest" description="Disordered" evidence="3">
    <location>
        <begin position="87"/>
        <end position="133"/>
    </location>
</feature>
<evidence type="ECO:0000256" key="3">
    <source>
        <dbReference type="SAM" id="MobiDB-lite"/>
    </source>
</evidence>
<comment type="caution">
    <text evidence="5">The sequence shown here is derived from an EMBL/GenBank/DDBJ whole genome shotgun (WGS) entry which is preliminary data.</text>
</comment>
<dbReference type="GO" id="GO:0005886">
    <property type="term" value="C:plasma membrane"/>
    <property type="evidence" value="ECO:0007669"/>
    <property type="project" value="TreeGrafter"/>
</dbReference>
<dbReference type="PANTHER" id="PTHR31618">
    <property type="entry name" value="MECHANOSENSITIVE ION CHANNEL PROTEIN 5"/>
    <property type="match status" value="1"/>
</dbReference>
<dbReference type="PROSITE" id="PS51257">
    <property type="entry name" value="PROKAR_LIPOPROTEIN"/>
    <property type="match status" value="1"/>
</dbReference>
<dbReference type="PANTHER" id="PTHR31618:SF1">
    <property type="entry name" value="EF-HAND DOMAIN-CONTAINING PROTEIN"/>
    <property type="match status" value="1"/>
</dbReference>
<feature type="transmembrane region" description="Helical" evidence="4">
    <location>
        <begin position="247"/>
        <end position="270"/>
    </location>
</feature>
<dbReference type="Proteomes" id="UP001177140">
    <property type="component" value="Unassembled WGS sequence"/>
</dbReference>
<dbReference type="EMBL" id="JAJJMA010261188">
    <property type="protein sequence ID" value="MCL7044716.1"/>
    <property type="molecule type" value="Genomic_DNA"/>
</dbReference>
<keyword evidence="4" id="KW-1133">Transmembrane helix</keyword>
<name>A0AA42AZE9_PAPNU</name>
<evidence type="ECO:0000256" key="2">
    <source>
        <dbReference type="ARBA" id="ARBA00008017"/>
    </source>
</evidence>
<organism evidence="5 6">
    <name type="scientific">Papaver nudicaule</name>
    <name type="common">Iceland poppy</name>
    <dbReference type="NCBI Taxonomy" id="74823"/>
    <lineage>
        <taxon>Eukaryota</taxon>
        <taxon>Viridiplantae</taxon>
        <taxon>Streptophyta</taxon>
        <taxon>Embryophyta</taxon>
        <taxon>Tracheophyta</taxon>
        <taxon>Spermatophyta</taxon>
        <taxon>Magnoliopsida</taxon>
        <taxon>Ranunculales</taxon>
        <taxon>Papaveraceae</taxon>
        <taxon>Papaveroideae</taxon>
        <taxon>Papaver</taxon>
    </lineage>
</organism>
<comment type="similarity">
    <text evidence="2">Belongs to the MscS (TC 1.A.23) family.</text>
</comment>
<protein>
    <submittedName>
        <fullName evidence="5">Uncharacterized protein</fullName>
    </submittedName>
</protein>
<keyword evidence="4" id="KW-0472">Membrane</keyword>
<feature type="transmembrane region" description="Helical" evidence="4">
    <location>
        <begin position="319"/>
        <end position="339"/>
    </location>
</feature>
<proteinExistence type="inferred from homology"/>
<reference evidence="5" key="1">
    <citation type="submission" date="2022-03" db="EMBL/GenBank/DDBJ databases">
        <title>A functionally conserved STORR gene fusion in Papaver species that diverged 16.8 million years ago.</title>
        <authorList>
            <person name="Catania T."/>
        </authorList>
    </citation>
    <scope>NUCLEOTIDE SEQUENCE</scope>
    <source>
        <strain evidence="5">S-191538</strain>
    </source>
</reference>
<dbReference type="GO" id="GO:0006820">
    <property type="term" value="P:monoatomic anion transport"/>
    <property type="evidence" value="ECO:0007669"/>
    <property type="project" value="TreeGrafter"/>
</dbReference>
<accession>A0AA42AZE9</accession>
<dbReference type="AlphaFoldDB" id="A0AA42AZE9"/>
<comment type="subcellular location">
    <subcellularLocation>
        <location evidence="1">Membrane</location>
        <topology evidence="1">Multi-pass membrane protein</topology>
    </subcellularLocation>
</comment>
<keyword evidence="4" id="KW-0812">Transmembrane</keyword>
<dbReference type="InterPro" id="IPR016688">
    <property type="entry name" value="MscS-like_plants/fungi"/>
</dbReference>
<evidence type="ECO:0000313" key="5">
    <source>
        <dbReference type="EMBL" id="MCL7044716.1"/>
    </source>
</evidence>
<dbReference type="GO" id="GO:0008381">
    <property type="term" value="F:mechanosensitive monoatomic ion channel activity"/>
    <property type="evidence" value="ECO:0007669"/>
    <property type="project" value="TreeGrafter"/>
</dbReference>
<keyword evidence="6" id="KW-1185">Reference proteome</keyword>
<evidence type="ECO:0000313" key="6">
    <source>
        <dbReference type="Proteomes" id="UP001177140"/>
    </source>
</evidence>
<evidence type="ECO:0000256" key="1">
    <source>
        <dbReference type="ARBA" id="ARBA00004141"/>
    </source>
</evidence>
<feature type="transmembrane region" description="Helical" evidence="4">
    <location>
        <begin position="204"/>
        <end position="227"/>
    </location>
</feature>
<gene>
    <name evidence="5" type="ORF">MKW94_011874</name>
</gene>
<feature type="transmembrane region" description="Helical" evidence="4">
    <location>
        <begin position="290"/>
        <end position="307"/>
    </location>
</feature>